<gene>
    <name evidence="2" type="ORF">PAECIP111891_01702</name>
</gene>
<comment type="caution">
    <text evidence="2">The sequence shown here is derived from an EMBL/GenBank/DDBJ whole genome shotgun (WGS) entry which is preliminary data.</text>
</comment>
<dbReference type="RefSeq" id="WP_236286162.1">
    <property type="nucleotide sequence ID" value="NZ_CAKMMW010000003.1"/>
</dbReference>
<proteinExistence type="predicted"/>
<organism evidence="2 3">
    <name type="scientific">Paenibacillus allorhizoplanae</name>
    <dbReference type="NCBI Taxonomy" id="2905648"/>
    <lineage>
        <taxon>Bacteria</taxon>
        <taxon>Bacillati</taxon>
        <taxon>Bacillota</taxon>
        <taxon>Bacilli</taxon>
        <taxon>Bacillales</taxon>
        <taxon>Paenibacillaceae</taxon>
        <taxon>Paenibacillus</taxon>
    </lineage>
</organism>
<keyword evidence="1" id="KW-0175">Coiled coil</keyword>
<sequence length="61" mass="7321">MDDYTAREDLRLKLMEAEAILKEAEEEYALFVTQLKVYEDVIKEQKEKIRMIKATSQFHLQ</sequence>
<evidence type="ECO:0000313" key="3">
    <source>
        <dbReference type="Proteomes" id="UP000838821"/>
    </source>
</evidence>
<dbReference type="Proteomes" id="UP000838821">
    <property type="component" value="Unassembled WGS sequence"/>
</dbReference>
<protein>
    <submittedName>
        <fullName evidence="2">Uncharacterized protein</fullName>
    </submittedName>
</protein>
<evidence type="ECO:0000313" key="2">
    <source>
        <dbReference type="EMBL" id="CAH1200355.1"/>
    </source>
</evidence>
<reference evidence="2" key="1">
    <citation type="submission" date="2022-01" db="EMBL/GenBank/DDBJ databases">
        <authorList>
            <person name="Criscuolo A."/>
        </authorList>
    </citation>
    <scope>NUCLEOTIDE SEQUENCE</scope>
    <source>
        <strain evidence="2">CIP111891</strain>
    </source>
</reference>
<keyword evidence="3" id="KW-1185">Reference proteome</keyword>
<evidence type="ECO:0000256" key="1">
    <source>
        <dbReference type="SAM" id="Coils"/>
    </source>
</evidence>
<feature type="coiled-coil region" evidence="1">
    <location>
        <begin position="7"/>
        <end position="55"/>
    </location>
</feature>
<accession>A0ABN8GDU7</accession>
<name>A0ABN8GDU7_9BACL</name>
<dbReference type="EMBL" id="CAKMMW010000003">
    <property type="protein sequence ID" value="CAH1200355.1"/>
    <property type="molecule type" value="Genomic_DNA"/>
</dbReference>